<proteinExistence type="predicted"/>
<feature type="compositionally biased region" description="Low complexity" evidence="1">
    <location>
        <begin position="34"/>
        <end position="50"/>
    </location>
</feature>
<reference evidence="3" key="1">
    <citation type="journal article" date="2019" name="Int. J. Syst. Evol. Microbiol.">
        <title>The Global Catalogue of Microorganisms (GCM) 10K type strain sequencing project: providing services to taxonomists for standard genome sequencing and annotation.</title>
        <authorList>
            <consortium name="The Broad Institute Genomics Platform"/>
            <consortium name="The Broad Institute Genome Sequencing Center for Infectious Disease"/>
            <person name="Wu L."/>
            <person name="Ma J."/>
        </authorList>
    </citation>
    <scope>NUCLEOTIDE SEQUENCE [LARGE SCALE GENOMIC DNA]</scope>
    <source>
        <strain evidence="3">CGMCC 4.7382</strain>
    </source>
</reference>
<keyword evidence="3" id="KW-1185">Reference proteome</keyword>
<protein>
    <submittedName>
        <fullName evidence="2">Uncharacterized protein</fullName>
    </submittedName>
</protein>
<comment type="caution">
    <text evidence="2">The sequence shown here is derived from an EMBL/GenBank/DDBJ whole genome shotgun (WGS) entry which is preliminary data.</text>
</comment>
<sequence>RAGRPHRSVPAASRLAAGARGRPVPFAARRGERAAAAPGGPMPGAAPAEASSTRWPERLTI</sequence>
<feature type="compositionally biased region" description="Low complexity" evidence="1">
    <location>
        <begin position="11"/>
        <end position="22"/>
    </location>
</feature>
<evidence type="ECO:0000256" key="1">
    <source>
        <dbReference type="SAM" id="MobiDB-lite"/>
    </source>
</evidence>
<dbReference type="Proteomes" id="UP001596540">
    <property type="component" value="Unassembled WGS sequence"/>
</dbReference>
<gene>
    <name evidence="2" type="ORF">ACFQRF_26255</name>
</gene>
<evidence type="ECO:0000313" key="3">
    <source>
        <dbReference type="Proteomes" id="UP001596540"/>
    </source>
</evidence>
<name>A0ABW2KN13_9ACTN</name>
<dbReference type="EMBL" id="JBHTBH010000018">
    <property type="protein sequence ID" value="MFC7331248.1"/>
    <property type="molecule type" value="Genomic_DNA"/>
</dbReference>
<organism evidence="2 3">
    <name type="scientific">Marinactinospora rubrisoli</name>
    <dbReference type="NCBI Taxonomy" id="2715399"/>
    <lineage>
        <taxon>Bacteria</taxon>
        <taxon>Bacillati</taxon>
        <taxon>Actinomycetota</taxon>
        <taxon>Actinomycetes</taxon>
        <taxon>Streptosporangiales</taxon>
        <taxon>Nocardiopsidaceae</taxon>
        <taxon>Marinactinospora</taxon>
    </lineage>
</organism>
<feature type="non-terminal residue" evidence="2">
    <location>
        <position position="1"/>
    </location>
</feature>
<feature type="region of interest" description="Disordered" evidence="1">
    <location>
        <begin position="1"/>
        <end position="61"/>
    </location>
</feature>
<evidence type="ECO:0000313" key="2">
    <source>
        <dbReference type="EMBL" id="MFC7331248.1"/>
    </source>
</evidence>
<accession>A0ABW2KN13</accession>